<evidence type="ECO:0000256" key="1">
    <source>
        <dbReference type="SAM" id="Phobius"/>
    </source>
</evidence>
<feature type="transmembrane region" description="Helical" evidence="1">
    <location>
        <begin position="129"/>
        <end position="156"/>
    </location>
</feature>
<comment type="caution">
    <text evidence="2">The sequence shown here is derived from an EMBL/GenBank/DDBJ whole genome shotgun (WGS) entry which is preliminary data.</text>
</comment>
<reference evidence="2 3" key="1">
    <citation type="submission" date="2021-04" db="EMBL/GenBank/DDBJ databases">
        <title>Whole genome sequence of Jiella sp. KSK16Y-1.</title>
        <authorList>
            <person name="Tuo L."/>
        </authorList>
    </citation>
    <scope>NUCLEOTIDE SEQUENCE [LARGE SCALE GENOMIC DNA]</scope>
    <source>
        <strain evidence="2 3">KSK16Y-1</strain>
    </source>
</reference>
<proteinExistence type="predicted"/>
<sequence length="159" mass="16673">MLEDALGLIAGSWPAEALKTSRIVYPLVNAVHILSFATLFGAIAVLDLAILARARRAFVLPLTRFVPPIAGAGLCAALLSGFVLFSVQPFDYAANPAFRLKLVLVAAGLCHVAVLRLTPSFRRMRETGIATAGLVASAGLSLGIWTAAIVAGRFIAFLA</sequence>
<keyword evidence="1" id="KW-0472">Membrane</keyword>
<keyword evidence="3" id="KW-1185">Reference proteome</keyword>
<feature type="transmembrane region" description="Helical" evidence="1">
    <location>
        <begin position="33"/>
        <end position="53"/>
    </location>
</feature>
<organism evidence="2 3">
    <name type="scientific">Jiella mangrovi</name>
    <dbReference type="NCBI Taxonomy" id="2821407"/>
    <lineage>
        <taxon>Bacteria</taxon>
        <taxon>Pseudomonadati</taxon>
        <taxon>Pseudomonadota</taxon>
        <taxon>Alphaproteobacteria</taxon>
        <taxon>Hyphomicrobiales</taxon>
        <taxon>Aurantimonadaceae</taxon>
        <taxon>Jiella</taxon>
    </lineage>
</organism>
<accession>A0ABS4BBN7</accession>
<protein>
    <submittedName>
        <fullName evidence="2">DUF2214 domain-containing protein</fullName>
    </submittedName>
</protein>
<name>A0ABS4BBN7_9HYPH</name>
<dbReference type="Proteomes" id="UP000678276">
    <property type="component" value="Unassembled WGS sequence"/>
</dbReference>
<feature type="transmembrane region" description="Helical" evidence="1">
    <location>
        <begin position="97"/>
        <end position="117"/>
    </location>
</feature>
<evidence type="ECO:0000313" key="3">
    <source>
        <dbReference type="Proteomes" id="UP000678276"/>
    </source>
</evidence>
<dbReference type="EMBL" id="JAGJCF010000001">
    <property type="protein sequence ID" value="MBP0614146.1"/>
    <property type="molecule type" value="Genomic_DNA"/>
</dbReference>
<dbReference type="RefSeq" id="WP_209592545.1">
    <property type="nucleotide sequence ID" value="NZ_JAGJCF010000001.1"/>
</dbReference>
<gene>
    <name evidence="2" type="ORF">J6595_00900</name>
</gene>
<keyword evidence="1" id="KW-1133">Transmembrane helix</keyword>
<feature type="transmembrane region" description="Helical" evidence="1">
    <location>
        <begin position="65"/>
        <end position="85"/>
    </location>
</feature>
<keyword evidence="1" id="KW-0812">Transmembrane</keyword>
<evidence type="ECO:0000313" key="2">
    <source>
        <dbReference type="EMBL" id="MBP0614146.1"/>
    </source>
</evidence>